<feature type="domain" description="Ig-like" evidence="2">
    <location>
        <begin position="35"/>
        <end position="122"/>
    </location>
</feature>
<dbReference type="SMART" id="SM00408">
    <property type="entry name" value="IGc2"/>
    <property type="match status" value="2"/>
</dbReference>
<evidence type="ECO:0000256" key="1">
    <source>
        <dbReference type="ARBA" id="ARBA00023319"/>
    </source>
</evidence>
<dbReference type="EMBL" id="JACEEZ010001999">
    <property type="protein sequence ID" value="KAG0728611.1"/>
    <property type="molecule type" value="Genomic_DNA"/>
</dbReference>
<feature type="domain" description="Ig-like" evidence="2">
    <location>
        <begin position="127"/>
        <end position="228"/>
    </location>
</feature>
<evidence type="ECO:0000313" key="3">
    <source>
        <dbReference type="EMBL" id="KAG0728611.1"/>
    </source>
</evidence>
<dbReference type="OrthoDB" id="6369306at2759"/>
<dbReference type="PANTHER" id="PTHR45080">
    <property type="entry name" value="CONTACTIN 5"/>
    <property type="match status" value="1"/>
</dbReference>
<dbReference type="GO" id="GO:0043025">
    <property type="term" value="C:neuronal cell body"/>
    <property type="evidence" value="ECO:0007669"/>
    <property type="project" value="TreeGrafter"/>
</dbReference>
<proteinExistence type="predicted"/>
<dbReference type="PANTHER" id="PTHR45080:SF28">
    <property type="entry name" value="HEMICENTIN-2"/>
    <property type="match status" value="1"/>
</dbReference>
<keyword evidence="4" id="KW-1185">Reference proteome</keyword>
<name>A0A8J5D1T4_CHIOP</name>
<dbReference type="SUPFAM" id="SSF48726">
    <property type="entry name" value="Immunoglobulin"/>
    <property type="match status" value="2"/>
</dbReference>
<dbReference type="SMART" id="SM00409">
    <property type="entry name" value="IG"/>
    <property type="match status" value="2"/>
</dbReference>
<dbReference type="Pfam" id="PF07679">
    <property type="entry name" value="I-set"/>
    <property type="match status" value="2"/>
</dbReference>
<organism evidence="3 4">
    <name type="scientific">Chionoecetes opilio</name>
    <name type="common">Atlantic snow crab</name>
    <name type="synonym">Cancer opilio</name>
    <dbReference type="NCBI Taxonomy" id="41210"/>
    <lineage>
        <taxon>Eukaryota</taxon>
        <taxon>Metazoa</taxon>
        <taxon>Ecdysozoa</taxon>
        <taxon>Arthropoda</taxon>
        <taxon>Crustacea</taxon>
        <taxon>Multicrustacea</taxon>
        <taxon>Malacostraca</taxon>
        <taxon>Eumalacostraca</taxon>
        <taxon>Eucarida</taxon>
        <taxon>Decapoda</taxon>
        <taxon>Pleocyemata</taxon>
        <taxon>Brachyura</taxon>
        <taxon>Eubrachyura</taxon>
        <taxon>Majoidea</taxon>
        <taxon>Majidae</taxon>
        <taxon>Chionoecetes</taxon>
    </lineage>
</organism>
<protein>
    <submittedName>
        <fullName evidence="3">Hemicentin-1</fullName>
    </submittedName>
</protein>
<evidence type="ECO:0000259" key="2">
    <source>
        <dbReference type="PROSITE" id="PS50835"/>
    </source>
</evidence>
<dbReference type="PROSITE" id="PS50835">
    <property type="entry name" value="IG_LIKE"/>
    <property type="match status" value="2"/>
</dbReference>
<dbReference type="GO" id="GO:0008046">
    <property type="term" value="F:axon guidance receptor activity"/>
    <property type="evidence" value="ECO:0007669"/>
    <property type="project" value="TreeGrafter"/>
</dbReference>
<gene>
    <name evidence="3" type="primary">Hmcn1_2</name>
    <name evidence="3" type="ORF">GWK47_032124</name>
</gene>
<dbReference type="InterPro" id="IPR003598">
    <property type="entry name" value="Ig_sub2"/>
</dbReference>
<dbReference type="InterPro" id="IPR050958">
    <property type="entry name" value="Cell_Adh-Cytoskel_Orgn"/>
</dbReference>
<dbReference type="InterPro" id="IPR013098">
    <property type="entry name" value="Ig_I-set"/>
</dbReference>
<dbReference type="FunFam" id="2.60.40.10:FF:000130">
    <property type="entry name" value="Hemicentin 1"/>
    <property type="match status" value="1"/>
</dbReference>
<dbReference type="InterPro" id="IPR003599">
    <property type="entry name" value="Ig_sub"/>
</dbReference>
<dbReference type="GO" id="GO:0050808">
    <property type="term" value="P:synapse organization"/>
    <property type="evidence" value="ECO:0007669"/>
    <property type="project" value="TreeGrafter"/>
</dbReference>
<keyword evidence="1" id="KW-0393">Immunoglobulin domain</keyword>
<dbReference type="GO" id="GO:0005886">
    <property type="term" value="C:plasma membrane"/>
    <property type="evidence" value="ECO:0007669"/>
    <property type="project" value="TreeGrafter"/>
</dbReference>
<dbReference type="GO" id="GO:0007156">
    <property type="term" value="P:homophilic cell adhesion via plasma membrane adhesion molecules"/>
    <property type="evidence" value="ECO:0007669"/>
    <property type="project" value="TreeGrafter"/>
</dbReference>
<dbReference type="Gene3D" id="2.60.40.10">
    <property type="entry name" value="Immunoglobulins"/>
    <property type="match status" value="2"/>
</dbReference>
<sequence length="271" mass="29412">MTLVAYTMRKTNLRLSWNPMFEPEYEVDEQVLAEPEDSDLEEEILALEGEAMELLCDVEANPVPSILWLKNGQVISPGLNQSNQTDDGRLLRVTKLEEGDSGQYVCVASNVAGTGKYEFQVTVMATPSLTYQPATHHTGNAALLSPLTQSMVLQNHPLSLECPVVGNPKPSIEWLINAVPVTPLQKYIQPSSAQTQLHIFRVLRTMEGQIACVASNVVGDLATNYTLIVLTPPVISPTPASGQAKVYEGGDISLSCHSSGKPNPQVSQEIS</sequence>
<dbReference type="AlphaFoldDB" id="A0A8J5D1T4"/>
<dbReference type="InterPro" id="IPR036179">
    <property type="entry name" value="Ig-like_dom_sf"/>
</dbReference>
<dbReference type="Proteomes" id="UP000770661">
    <property type="component" value="Unassembled WGS sequence"/>
</dbReference>
<dbReference type="InterPro" id="IPR007110">
    <property type="entry name" value="Ig-like_dom"/>
</dbReference>
<reference evidence="3" key="1">
    <citation type="submission" date="2020-07" db="EMBL/GenBank/DDBJ databases">
        <title>The High-quality genome of the commercially important snow crab, Chionoecetes opilio.</title>
        <authorList>
            <person name="Jeong J.-H."/>
            <person name="Ryu S."/>
        </authorList>
    </citation>
    <scope>NUCLEOTIDE SEQUENCE</scope>
    <source>
        <strain evidence="3">MADBK_172401_WGS</strain>
        <tissue evidence="3">Digestive gland</tissue>
    </source>
</reference>
<dbReference type="GO" id="GO:0030424">
    <property type="term" value="C:axon"/>
    <property type="evidence" value="ECO:0007669"/>
    <property type="project" value="TreeGrafter"/>
</dbReference>
<evidence type="ECO:0000313" key="4">
    <source>
        <dbReference type="Proteomes" id="UP000770661"/>
    </source>
</evidence>
<dbReference type="InterPro" id="IPR013783">
    <property type="entry name" value="Ig-like_fold"/>
</dbReference>
<accession>A0A8J5D1T4</accession>
<comment type="caution">
    <text evidence="3">The sequence shown here is derived from an EMBL/GenBank/DDBJ whole genome shotgun (WGS) entry which is preliminary data.</text>
</comment>